<comment type="caution">
    <text evidence="2">The sequence shown here is derived from an EMBL/GenBank/DDBJ whole genome shotgun (WGS) entry which is preliminary data.</text>
</comment>
<feature type="region of interest" description="Disordered" evidence="1">
    <location>
        <begin position="97"/>
        <end position="119"/>
    </location>
</feature>
<sequence>MESRDGVCVDCTCALAEFQKACALCGTVTVYSTHSNIPAPTAKKYSASSKDFAPGRRIAVHLSKIQAKVGTEPPIGSLTTTHRRLDKMNILYEFKSSRKAASPGARSDRSRADDVPASPGVLSAAQLARRLRLENERLQVPSSARSVHMRLRI</sequence>
<organism evidence="2 3">
    <name type="scientific">Eumeta variegata</name>
    <name type="common">Bagworm moth</name>
    <name type="synonym">Eumeta japonica</name>
    <dbReference type="NCBI Taxonomy" id="151549"/>
    <lineage>
        <taxon>Eukaryota</taxon>
        <taxon>Metazoa</taxon>
        <taxon>Ecdysozoa</taxon>
        <taxon>Arthropoda</taxon>
        <taxon>Hexapoda</taxon>
        <taxon>Insecta</taxon>
        <taxon>Pterygota</taxon>
        <taxon>Neoptera</taxon>
        <taxon>Endopterygota</taxon>
        <taxon>Lepidoptera</taxon>
        <taxon>Glossata</taxon>
        <taxon>Ditrysia</taxon>
        <taxon>Tineoidea</taxon>
        <taxon>Psychidae</taxon>
        <taxon>Oiketicinae</taxon>
        <taxon>Eumeta</taxon>
    </lineage>
</organism>
<keyword evidence="3" id="KW-1185">Reference proteome</keyword>
<dbReference type="EMBL" id="BGZK01000174">
    <property type="protein sequence ID" value="GBP25954.1"/>
    <property type="molecule type" value="Genomic_DNA"/>
</dbReference>
<reference evidence="2 3" key="1">
    <citation type="journal article" date="2019" name="Commun. Biol.">
        <title>The bagworm genome reveals a unique fibroin gene that provides high tensile strength.</title>
        <authorList>
            <person name="Kono N."/>
            <person name="Nakamura H."/>
            <person name="Ohtoshi R."/>
            <person name="Tomita M."/>
            <person name="Numata K."/>
            <person name="Arakawa K."/>
        </authorList>
    </citation>
    <scope>NUCLEOTIDE SEQUENCE [LARGE SCALE GENOMIC DNA]</scope>
</reference>
<name>A0A4C1UJ92_EUMVA</name>
<protein>
    <submittedName>
        <fullName evidence="2">Uncharacterized protein</fullName>
    </submittedName>
</protein>
<gene>
    <name evidence="2" type="ORF">EVAR_84513_1</name>
</gene>
<dbReference type="AlphaFoldDB" id="A0A4C1UJ92"/>
<dbReference type="Proteomes" id="UP000299102">
    <property type="component" value="Unassembled WGS sequence"/>
</dbReference>
<evidence type="ECO:0000313" key="3">
    <source>
        <dbReference type="Proteomes" id="UP000299102"/>
    </source>
</evidence>
<accession>A0A4C1UJ92</accession>
<evidence type="ECO:0000313" key="2">
    <source>
        <dbReference type="EMBL" id="GBP25954.1"/>
    </source>
</evidence>
<evidence type="ECO:0000256" key="1">
    <source>
        <dbReference type="SAM" id="MobiDB-lite"/>
    </source>
</evidence>
<proteinExistence type="predicted"/>